<dbReference type="Proteomes" id="UP001187343">
    <property type="component" value="Unassembled WGS sequence"/>
</dbReference>
<dbReference type="EMBL" id="JAUYZG010000005">
    <property type="protein sequence ID" value="KAK2906720.1"/>
    <property type="molecule type" value="Genomic_DNA"/>
</dbReference>
<name>A0AA88Q4W0_9TELE</name>
<organism evidence="2 3">
    <name type="scientific">Cirrhinus molitorella</name>
    <name type="common">mud carp</name>
    <dbReference type="NCBI Taxonomy" id="172907"/>
    <lineage>
        <taxon>Eukaryota</taxon>
        <taxon>Metazoa</taxon>
        <taxon>Chordata</taxon>
        <taxon>Craniata</taxon>
        <taxon>Vertebrata</taxon>
        <taxon>Euteleostomi</taxon>
        <taxon>Actinopterygii</taxon>
        <taxon>Neopterygii</taxon>
        <taxon>Teleostei</taxon>
        <taxon>Ostariophysi</taxon>
        <taxon>Cypriniformes</taxon>
        <taxon>Cyprinidae</taxon>
        <taxon>Labeoninae</taxon>
        <taxon>Labeonini</taxon>
        <taxon>Cirrhinus</taxon>
    </lineage>
</organism>
<evidence type="ECO:0000313" key="2">
    <source>
        <dbReference type="EMBL" id="KAK2906720.1"/>
    </source>
</evidence>
<feature type="compositionally biased region" description="Low complexity" evidence="1">
    <location>
        <begin position="18"/>
        <end position="33"/>
    </location>
</feature>
<feature type="region of interest" description="Disordered" evidence="1">
    <location>
        <begin position="1"/>
        <end position="47"/>
    </location>
</feature>
<accession>A0AA88Q4W0</accession>
<proteinExistence type="predicted"/>
<gene>
    <name evidence="2" type="ORF">Q8A67_005705</name>
</gene>
<protein>
    <submittedName>
        <fullName evidence="2">Uncharacterized protein</fullName>
    </submittedName>
</protein>
<sequence length="234" mass="25714">MSKEQVKDCPSVMRLSEKQSVSSDSQAPSSVSVKSDHSKDGMPNFSEKNTSIIRSQHEMLDSDSQTQWNHNNFEGIFHLRVSRSFPMLPGLAIASLSGEGGREASLSRCGQKRQINMRNLSFIFWVLLLVDVSPSGYVKTDEDSNRANVEQYSGMNVFVAVADGVKTIIVASGIGPVAAECRLTRLCAGSGKPEVSQLWPSNGCRIWLGFGTVDPARFWLRNGTFNHIQLDCSP</sequence>
<comment type="caution">
    <text evidence="2">The sequence shown here is derived from an EMBL/GenBank/DDBJ whole genome shotgun (WGS) entry which is preliminary data.</text>
</comment>
<reference evidence="2" key="1">
    <citation type="submission" date="2023-08" db="EMBL/GenBank/DDBJ databases">
        <title>Chromosome-level Genome Assembly of mud carp (Cirrhinus molitorella).</title>
        <authorList>
            <person name="Liu H."/>
        </authorList>
    </citation>
    <scope>NUCLEOTIDE SEQUENCE</scope>
    <source>
        <strain evidence="2">Prfri</strain>
        <tissue evidence="2">Muscle</tissue>
    </source>
</reference>
<evidence type="ECO:0000313" key="3">
    <source>
        <dbReference type="Proteomes" id="UP001187343"/>
    </source>
</evidence>
<dbReference type="AlphaFoldDB" id="A0AA88Q4W0"/>
<keyword evidence="3" id="KW-1185">Reference proteome</keyword>
<evidence type="ECO:0000256" key="1">
    <source>
        <dbReference type="SAM" id="MobiDB-lite"/>
    </source>
</evidence>